<gene>
    <name evidence="1" type="ORF">KHC33_14750</name>
</gene>
<dbReference type="KEGG" id="mrtj:KHC33_14750"/>
<dbReference type="Gene3D" id="2.60.40.10">
    <property type="entry name" value="Immunoglobulins"/>
    <property type="match status" value="4"/>
</dbReference>
<organism evidence="1 2">
    <name type="scientific">Methanospirillum purgamenti</name>
    <dbReference type="NCBI Taxonomy" id="2834276"/>
    <lineage>
        <taxon>Archaea</taxon>
        <taxon>Methanobacteriati</taxon>
        <taxon>Methanobacteriota</taxon>
        <taxon>Stenosarchaea group</taxon>
        <taxon>Methanomicrobia</taxon>
        <taxon>Methanomicrobiales</taxon>
        <taxon>Methanospirillaceae</taxon>
        <taxon>Methanospirillum</taxon>
    </lineage>
</organism>
<dbReference type="SUPFAM" id="SSF81296">
    <property type="entry name" value="E set domains"/>
    <property type="match status" value="2"/>
</dbReference>
<protein>
    <recommendedName>
        <fullName evidence="3">IPT/TIG domain-containing protein</fullName>
    </recommendedName>
</protein>
<dbReference type="Proteomes" id="UP000680656">
    <property type="component" value="Chromosome"/>
</dbReference>
<dbReference type="EMBL" id="CP075546">
    <property type="protein sequence ID" value="QVV88563.1"/>
    <property type="molecule type" value="Genomic_DNA"/>
</dbReference>
<proteinExistence type="predicted"/>
<reference evidence="1 2" key="1">
    <citation type="submission" date="2021-05" db="EMBL/GenBank/DDBJ databases">
        <title>A novel Methanospirillum isolate from a pyrite-forming mixed culture.</title>
        <authorList>
            <person name="Bunk B."/>
            <person name="Sproer C."/>
            <person name="Spring S."/>
            <person name="Pester M."/>
        </authorList>
    </citation>
    <scope>NUCLEOTIDE SEQUENCE [LARGE SCALE GENOMIC DNA]</scope>
    <source>
        <strain evidence="1 2">J.3.6.1-F.2.7.3</strain>
    </source>
</reference>
<dbReference type="InterPro" id="IPR014756">
    <property type="entry name" value="Ig_E-set"/>
</dbReference>
<evidence type="ECO:0008006" key="3">
    <source>
        <dbReference type="Google" id="ProtNLM"/>
    </source>
</evidence>
<dbReference type="InterPro" id="IPR013783">
    <property type="entry name" value="Ig-like_fold"/>
</dbReference>
<evidence type="ECO:0000313" key="1">
    <source>
        <dbReference type="EMBL" id="QVV88563.1"/>
    </source>
</evidence>
<dbReference type="RefSeq" id="WP_214419372.1">
    <property type="nucleotide sequence ID" value="NZ_CP075546.1"/>
</dbReference>
<accession>A0A8E7B164</accession>
<dbReference type="AlphaFoldDB" id="A0A8E7B164"/>
<name>A0A8E7B164_9EURY</name>
<keyword evidence="2" id="KW-1185">Reference proteome</keyword>
<evidence type="ECO:0000313" key="2">
    <source>
        <dbReference type="Proteomes" id="UP000680656"/>
    </source>
</evidence>
<dbReference type="GeneID" id="65098468"/>
<sequence length="605" mass="65416">MLSEYMNDKKILFHSGMWQFFCFFCCILTIVPGSVLAASDVFEIPSLTPDTGYAGYSYLVSITGNNLSENHSVGFSLDDSVLNTTNLTRTDSALTFRIIIPLDAKPGLYQMSIASPDGTVERYNQVFHVQPPAAPKIENISPSVGMAGTLVPVQISGAYFRSGGQIFLNYGDQQVNLTNQSVTYDTIDGTFLLPVSAKPGVWNLSVINPDGQYHISTEAFTVTSLPSPQIIAITPDQGDMDTSVLVAVTGSNFLQGASFTLSRKDLTVSGTDVRVDNSRRIVGSVQIPGKYHDGLWDLSVTNPDGQSSHMVNAYMSGEPYAPFSLHIAPLWGIQGTQRTVTIRGMAFLDGDTVSLQRGEKIISAKNISVVSDTQITCIIPIPEDAEPGAWDVVVTSRYNKSDILRSGFTIYSSTSLILAGIEPGTGEQGQYLSAKIIGNNLENGSVITLTTEGDDPIVSEAAQLVKPDELKTWLHIPSEAMPDLWDLNMKTPSGKTLSKPDAFKILYNNTPVITAIKPDRAPVGTDDLKIEVSGKNFGDGEYLNLNLTMNSTTIPVAGAISYKGDLITGYLSLPNGTEPGWYDLQVTRDAGRGKTSLKSEMFRVL</sequence>